<evidence type="ECO:0000313" key="5">
    <source>
        <dbReference type="Proteomes" id="UP001589628"/>
    </source>
</evidence>
<dbReference type="InterPro" id="IPR006143">
    <property type="entry name" value="RND_pump_MFP"/>
</dbReference>
<dbReference type="Pfam" id="PF25954">
    <property type="entry name" value="Beta-barrel_RND_2"/>
    <property type="match status" value="1"/>
</dbReference>
<organism evidence="4 5">
    <name type="scientific">Balneatrix alpica</name>
    <dbReference type="NCBI Taxonomy" id="75684"/>
    <lineage>
        <taxon>Bacteria</taxon>
        <taxon>Pseudomonadati</taxon>
        <taxon>Pseudomonadota</taxon>
        <taxon>Gammaproteobacteria</taxon>
        <taxon>Oceanospirillales</taxon>
        <taxon>Balneatrichaceae</taxon>
        <taxon>Balneatrix</taxon>
    </lineage>
</organism>
<dbReference type="RefSeq" id="WP_027312522.1">
    <property type="nucleotide sequence ID" value="NZ_JBHLZN010000006.1"/>
</dbReference>
<dbReference type="EMBL" id="JBHLZN010000006">
    <property type="protein sequence ID" value="MFB9887879.1"/>
    <property type="molecule type" value="Genomic_DNA"/>
</dbReference>
<evidence type="ECO:0000259" key="3">
    <source>
        <dbReference type="Pfam" id="PF25954"/>
    </source>
</evidence>
<dbReference type="InterPro" id="IPR058792">
    <property type="entry name" value="Beta-barrel_RND_2"/>
</dbReference>
<proteinExistence type="inferred from homology"/>
<gene>
    <name evidence="4" type="ORF">ACFFLH_15805</name>
</gene>
<dbReference type="PANTHER" id="PTHR30469:SF29">
    <property type="entry name" value="BLR2860 PROTEIN"/>
    <property type="match status" value="1"/>
</dbReference>
<keyword evidence="5" id="KW-1185">Reference proteome</keyword>
<feature type="coiled-coil region" evidence="2">
    <location>
        <begin position="105"/>
        <end position="163"/>
    </location>
</feature>
<evidence type="ECO:0000256" key="1">
    <source>
        <dbReference type="ARBA" id="ARBA00009477"/>
    </source>
</evidence>
<accession>A0ABV5ZIE1</accession>
<sequence length="356" mass="38463">MKRSMLIAIVIVVVLAAWMLSGEPVTTAATEPPAASAKTAEKPVFKVEVTTLEASQIVREVKVQGQVEPLRTVNIKAETSGRVTELAAKRGERVDANAMLIKLALDDREARLQQAQMQVRQYDHDLKAAQTLKQKGLQAESKIMELKAALASAQAALESIRQDIAHTRIQAPFAGVLDQRPVELGHFVERGDVIATLVDDSRLLVTAQVPQQSISQLQIGQPAKAYLLDGTELQGTLSYVATQGDDATRSFRVEVTVDNPGQKRLVGLSATLSLPVEQVQAHFVSPSLISLGKEGELVIKTVDQEQHVEQFPVQIVRTNAQGAWVKGLPDSAQVITLGQGFVEAGDQVQAIPAKRG</sequence>
<dbReference type="NCBIfam" id="TIGR01730">
    <property type="entry name" value="RND_mfp"/>
    <property type="match status" value="1"/>
</dbReference>
<keyword evidence="2" id="KW-0175">Coiled coil</keyword>
<name>A0ABV5ZIE1_9GAMM</name>
<dbReference type="PANTHER" id="PTHR30469">
    <property type="entry name" value="MULTIDRUG RESISTANCE PROTEIN MDTA"/>
    <property type="match status" value="1"/>
</dbReference>
<comment type="similarity">
    <text evidence="1">Belongs to the membrane fusion protein (MFP) (TC 8.A.1) family.</text>
</comment>
<evidence type="ECO:0000313" key="4">
    <source>
        <dbReference type="EMBL" id="MFB9887879.1"/>
    </source>
</evidence>
<dbReference type="Gene3D" id="1.10.287.470">
    <property type="entry name" value="Helix hairpin bin"/>
    <property type="match status" value="1"/>
</dbReference>
<dbReference type="Gene3D" id="2.40.30.170">
    <property type="match status" value="1"/>
</dbReference>
<dbReference type="Gene3D" id="2.40.420.20">
    <property type="match status" value="1"/>
</dbReference>
<protein>
    <submittedName>
        <fullName evidence="4">Efflux RND transporter periplasmic adaptor subunit</fullName>
    </submittedName>
</protein>
<reference evidence="4 5" key="1">
    <citation type="submission" date="2024-09" db="EMBL/GenBank/DDBJ databases">
        <authorList>
            <person name="Sun Q."/>
            <person name="Mori K."/>
        </authorList>
    </citation>
    <scope>NUCLEOTIDE SEQUENCE [LARGE SCALE GENOMIC DNA]</scope>
    <source>
        <strain evidence="4 5">ATCC 51285</strain>
    </source>
</reference>
<feature type="domain" description="CusB-like beta-barrel" evidence="3">
    <location>
        <begin position="205"/>
        <end position="274"/>
    </location>
</feature>
<dbReference type="Proteomes" id="UP001589628">
    <property type="component" value="Unassembled WGS sequence"/>
</dbReference>
<dbReference type="SUPFAM" id="SSF111369">
    <property type="entry name" value="HlyD-like secretion proteins"/>
    <property type="match status" value="1"/>
</dbReference>
<evidence type="ECO:0000256" key="2">
    <source>
        <dbReference type="SAM" id="Coils"/>
    </source>
</evidence>
<comment type="caution">
    <text evidence="4">The sequence shown here is derived from an EMBL/GenBank/DDBJ whole genome shotgun (WGS) entry which is preliminary data.</text>
</comment>
<dbReference type="Gene3D" id="2.40.50.100">
    <property type="match status" value="1"/>
</dbReference>